<accession>C7MH86</accession>
<reference evidence="2 3" key="1">
    <citation type="journal article" date="2009" name="Stand. Genomic Sci.">
        <title>Complete genome sequence of Brachybacterium faecium type strain (Schefferle 6-10).</title>
        <authorList>
            <person name="Lapidus A."/>
            <person name="Pukall R."/>
            <person name="Labuttii K."/>
            <person name="Copeland A."/>
            <person name="Del Rio T.G."/>
            <person name="Nolan M."/>
            <person name="Chen F."/>
            <person name="Lucas S."/>
            <person name="Tice H."/>
            <person name="Cheng J.F."/>
            <person name="Bruce D."/>
            <person name="Goodwin L."/>
            <person name="Pitluck S."/>
            <person name="Rohde M."/>
            <person name="Goker M."/>
            <person name="Pati A."/>
            <person name="Ivanova N."/>
            <person name="Mavrommatis K."/>
            <person name="Chen A."/>
            <person name="Palaniappan K."/>
            <person name="D'haeseleer P."/>
            <person name="Chain P."/>
            <person name="Bristow J."/>
            <person name="Eisen J.A."/>
            <person name="Markowitz V."/>
            <person name="Hugenholtz P."/>
            <person name="Kyrpides N.C."/>
            <person name="Klenk H.P."/>
        </authorList>
    </citation>
    <scope>NUCLEOTIDE SEQUENCE [LARGE SCALE GENOMIC DNA]</scope>
    <source>
        <strain evidence="3">ATCC 43885 / DSM 4810 / JCM 11609 / LMG 19847 / NBRC 14762 / NCIMB 9860 / 6-10</strain>
    </source>
</reference>
<keyword evidence="3" id="KW-1185">Reference proteome</keyword>
<evidence type="ECO:0000313" key="3">
    <source>
        <dbReference type="Proteomes" id="UP000001919"/>
    </source>
</evidence>
<name>C7MH86_BRAFD</name>
<dbReference type="HOGENOM" id="CLU_3180948_0_0_11"/>
<gene>
    <name evidence="2" type="ordered locus">Bfae_27680</name>
</gene>
<organism evidence="2 3">
    <name type="scientific">Brachybacterium faecium (strain ATCC 43885 / DSM 4810 / JCM 11609 / LMG 19847 / NBRC 14762 / NCIMB 9860 / 6-10)</name>
    <dbReference type="NCBI Taxonomy" id="446465"/>
    <lineage>
        <taxon>Bacteria</taxon>
        <taxon>Bacillati</taxon>
        <taxon>Actinomycetota</taxon>
        <taxon>Actinomycetes</taxon>
        <taxon>Micrococcales</taxon>
        <taxon>Dermabacteraceae</taxon>
        <taxon>Brachybacterium</taxon>
    </lineage>
</organism>
<dbReference type="Proteomes" id="UP000001919">
    <property type="component" value="Chromosome"/>
</dbReference>
<dbReference type="KEGG" id="bfa:Bfae_27680"/>
<sequence length="46" mass="4857">MHLNPEADACLDFPDQRARKRVIGRVAAVGAAVAVTAVVALSLARR</sequence>
<evidence type="ECO:0000256" key="1">
    <source>
        <dbReference type="SAM" id="Phobius"/>
    </source>
</evidence>
<dbReference type="AlphaFoldDB" id="C7MH86"/>
<keyword evidence="1" id="KW-0472">Membrane</keyword>
<keyword evidence="1" id="KW-1133">Transmembrane helix</keyword>
<dbReference type="EMBL" id="CP001643">
    <property type="protein sequence ID" value="ACU86534.1"/>
    <property type="molecule type" value="Genomic_DNA"/>
</dbReference>
<proteinExistence type="predicted"/>
<keyword evidence="1" id="KW-0812">Transmembrane</keyword>
<feature type="transmembrane region" description="Helical" evidence="1">
    <location>
        <begin position="22"/>
        <end position="44"/>
    </location>
</feature>
<evidence type="ECO:0000313" key="2">
    <source>
        <dbReference type="EMBL" id="ACU86534.1"/>
    </source>
</evidence>
<protein>
    <submittedName>
        <fullName evidence="2">Uncharacterized protein</fullName>
    </submittedName>
</protein>